<dbReference type="PANTHER" id="PTHR43215">
    <property type="entry name" value="RADIAL SPOKE HEAD 1 HOMOLOG"/>
    <property type="match status" value="1"/>
</dbReference>
<dbReference type="EMBL" id="CAJOBI010016371">
    <property type="protein sequence ID" value="CAF4188496.1"/>
    <property type="molecule type" value="Genomic_DNA"/>
</dbReference>
<dbReference type="PANTHER" id="PTHR43215:SF14">
    <property type="entry name" value="RADIAL SPOKE HEAD 1 HOMOLOG"/>
    <property type="match status" value="1"/>
</dbReference>
<dbReference type="Pfam" id="PF02493">
    <property type="entry name" value="MORN"/>
    <property type="match status" value="4"/>
</dbReference>
<dbReference type="GO" id="GO:0005829">
    <property type="term" value="C:cytosol"/>
    <property type="evidence" value="ECO:0007669"/>
    <property type="project" value="TreeGrafter"/>
</dbReference>
<proteinExistence type="predicted"/>
<name>A0A8S2RU08_9BILA</name>
<organism evidence="2 3">
    <name type="scientific">Rotaria magnacalcarata</name>
    <dbReference type="NCBI Taxonomy" id="392030"/>
    <lineage>
        <taxon>Eukaryota</taxon>
        <taxon>Metazoa</taxon>
        <taxon>Spiralia</taxon>
        <taxon>Gnathifera</taxon>
        <taxon>Rotifera</taxon>
        <taxon>Eurotatoria</taxon>
        <taxon>Bdelloidea</taxon>
        <taxon>Philodinida</taxon>
        <taxon>Philodinidae</taxon>
        <taxon>Rotaria</taxon>
    </lineage>
</organism>
<evidence type="ECO:0000256" key="1">
    <source>
        <dbReference type="ARBA" id="ARBA00022737"/>
    </source>
</evidence>
<reference evidence="2" key="1">
    <citation type="submission" date="2021-02" db="EMBL/GenBank/DDBJ databases">
        <authorList>
            <person name="Nowell W R."/>
        </authorList>
    </citation>
    <scope>NUCLEOTIDE SEQUENCE</scope>
</reference>
<dbReference type="Gene3D" id="2.20.110.10">
    <property type="entry name" value="Histone H3 K4-specific methyltransferase SET7/9 N-terminal domain"/>
    <property type="match status" value="2"/>
</dbReference>
<comment type="caution">
    <text evidence="2">The sequence shown here is derived from an EMBL/GenBank/DDBJ whole genome shotgun (WGS) entry which is preliminary data.</text>
</comment>
<dbReference type="Proteomes" id="UP000676336">
    <property type="component" value="Unassembled WGS sequence"/>
</dbReference>
<feature type="non-terminal residue" evidence="2">
    <location>
        <position position="1"/>
    </location>
</feature>
<dbReference type="SUPFAM" id="SSF82185">
    <property type="entry name" value="Histone H3 K4-specific methyltransferase SET7/9 N-terminal domain"/>
    <property type="match status" value="1"/>
</dbReference>
<dbReference type="InterPro" id="IPR003409">
    <property type="entry name" value="MORN"/>
</dbReference>
<keyword evidence="1" id="KW-0677">Repeat</keyword>
<gene>
    <name evidence="2" type="ORF">SMN809_LOCUS21349</name>
</gene>
<sequence length="102" mass="11575">SWVNDKPNGQGVSVWPNGSRYEGFWKDGLKDGYGTFNCGDCGHIYVGNFINDLMHGQGVFTSREGWQYQGFWMNDKKHGLGIMTFVNGMVTSGNWFNDTYMN</sequence>
<dbReference type="AlphaFoldDB" id="A0A8S2RU08"/>
<protein>
    <submittedName>
        <fullName evidence="2">Uncharacterized protein</fullName>
    </submittedName>
</protein>
<evidence type="ECO:0000313" key="2">
    <source>
        <dbReference type="EMBL" id="CAF4188496.1"/>
    </source>
</evidence>
<evidence type="ECO:0000313" key="3">
    <source>
        <dbReference type="Proteomes" id="UP000676336"/>
    </source>
</evidence>
<accession>A0A8S2RU08</accession>
<dbReference type="SMART" id="SM00698">
    <property type="entry name" value="MORN"/>
    <property type="match status" value="4"/>
</dbReference>